<feature type="domain" description="HTH lysR-type" evidence="5">
    <location>
        <begin position="9"/>
        <end position="66"/>
    </location>
</feature>
<keyword evidence="4" id="KW-0804">Transcription</keyword>
<comment type="similarity">
    <text evidence="1">Belongs to the LysR transcriptional regulatory family.</text>
</comment>
<dbReference type="Gene3D" id="3.40.190.290">
    <property type="match status" value="1"/>
</dbReference>
<dbReference type="Pfam" id="PF00126">
    <property type="entry name" value="HTH_1"/>
    <property type="match status" value="1"/>
</dbReference>
<dbReference type="PANTHER" id="PTHR30537:SF3">
    <property type="entry name" value="TRANSCRIPTIONAL REGULATORY PROTEIN"/>
    <property type="match status" value="1"/>
</dbReference>
<protein>
    <submittedName>
        <fullName evidence="7">LysR family transcriptional regulator</fullName>
    </submittedName>
</protein>
<dbReference type="InterPro" id="IPR036390">
    <property type="entry name" value="WH_DNA-bd_sf"/>
</dbReference>
<dbReference type="SUPFAM" id="SSF46785">
    <property type="entry name" value="Winged helix' DNA-binding domain"/>
    <property type="match status" value="1"/>
</dbReference>
<evidence type="ECO:0000313" key="9">
    <source>
        <dbReference type="Proteomes" id="UP000092213"/>
    </source>
</evidence>
<dbReference type="Pfam" id="PF03466">
    <property type="entry name" value="LysR_substrate"/>
    <property type="match status" value="1"/>
</dbReference>
<dbReference type="AlphaFoldDB" id="A0A193FDI7"/>
<evidence type="ECO:0000313" key="6">
    <source>
        <dbReference type="EMBL" id="ANN65605.1"/>
    </source>
</evidence>
<evidence type="ECO:0000256" key="3">
    <source>
        <dbReference type="ARBA" id="ARBA00023125"/>
    </source>
</evidence>
<dbReference type="KEGG" id="bbro:BAU06_04210"/>
<dbReference type="EMBL" id="CP016170">
    <property type="protein sequence ID" value="ANN65605.1"/>
    <property type="molecule type" value="Genomic_DNA"/>
</dbReference>
<dbReference type="RefSeq" id="WP_066344666.1">
    <property type="nucleotide sequence ID" value="NZ_CBCSFJ010000009.1"/>
</dbReference>
<dbReference type="InterPro" id="IPR036388">
    <property type="entry name" value="WH-like_DNA-bd_sf"/>
</dbReference>
<dbReference type="GO" id="GO:0006351">
    <property type="term" value="P:DNA-templated transcription"/>
    <property type="evidence" value="ECO:0007669"/>
    <property type="project" value="TreeGrafter"/>
</dbReference>
<dbReference type="SUPFAM" id="SSF53850">
    <property type="entry name" value="Periplasmic binding protein-like II"/>
    <property type="match status" value="1"/>
</dbReference>
<keyword evidence="3" id="KW-0238">DNA-binding</keyword>
<keyword evidence="8" id="KW-1185">Reference proteome</keyword>
<dbReference type="InterPro" id="IPR005119">
    <property type="entry name" value="LysR_subst-bd"/>
</dbReference>
<organism evidence="7 9">
    <name type="scientific">Bordetella bronchialis</name>
    <dbReference type="NCBI Taxonomy" id="463025"/>
    <lineage>
        <taxon>Bacteria</taxon>
        <taxon>Pseudomonadati</taxon>
        <taxon>Pseudomonadota</taxon>
        <taxon>Betaproteobacteria</taxon>
        <taxon>Burkholderiales</taxon>
        <taxon>Alcaligenaceae</taxon>
        <taxon>Bordetella</taxon>
    </lineage>
</organism>
<sequence length="295" mass="32273">MAEKKRTEVDWEDVRVFLALGRHGSLSAAARALAVNHATIARRIQSLEATLGDKLVERRPEGYILTPAGRRALTAASDMDSAVQTLGRGGPDEAPRGLVRVNASPALALGFLIARLSRLPVLHPGLDIDLGTDLRAISLERHEADIAIRLGRPQDGDFIAKQAGAMAYGFYGTPALCQQVEEGAPPVFVGFDEANAYLPDAVWLSRAFPQGRVAFRAHNQYAQAISARSGVGLAMLPHYIGRTEPGLRRCALEPAMPPREIWILMRRQDRANLAVRTVVDELLRIFEEARALFED</sequence>
<dbReference type="STRING" id="463025.BAU08_04175"/>
<dbReference type="GO" id="GO:0043565">
    <property type="term" value="F:sequence-specific DNA binding"/>
    <property type="evidence" value="ECO:0007669"/>
    <property type="project" value="TreeGrafter"/>
</dbReference>
<accession>A0A193FDI7</accession>
<evidence type="ECO:0000256" key="1">
    <source>
        <dbReference type="ARBA" id="ARBA00009437"/>
    </source>
</evidence>
<dbReference type="Gene3D" id="1.10.10.10">
    <property type="entry name" value="Winged helix-like DNA-binding domain superfamily/Winged helix DNA-binding domain"/>
    <property type="match status" value="1"/>
</dbReference>
<reference evidence="8 9" key="1">
    <citation type="submission" date="2016-06" db="EMBL/GenBank/DDBJ databases">
        <title>Complete genome sequences of Bordetella bronchialis and Bordetella flabilis.</title>
        <authorList>
            <person name="LiPuma J.J."/>
            <person name="Spilker T."/>
        </authorList>
    </citation>
    <scope>NUCLEOTIDE SEQUENCE [LARGE SCALE GENOMIC DNA]</scope>
    <source>
        <strain evidence="7 9">AU17976</strain>
        <strain evidence="6 8">AU3182</strain>
    </source>
</reference>
<evidence type="ECO:0000313" key="7">
    <source>
        <dbReference type="EMBL" id="ANN70632.1"/>
    </source>
</evidence>
<dbReference type="PROSITE" id="PS50931">
    <property type="entry name" value="HTH_LYSR"/>
    <property type="match status" value="1"/>
</dbReference>
<proteinExistence type="inferred from homology"/>
<name>A0A193FDI7_9BORD</name>
<evidence type="ECO:0000256" key="4">
    <source>
        <dbReference type="ARBA" id="ARBA00023163"/>
    </source>
</evidence>
<dbReference type="OrthoDB" id="9072091at2"/>
<dbReference type="Proteomes" id="UP000091897">
    <property type="component" value="Chromosome"/>
</dbReference>
<dbReference type="GO" id="GO:0003700">
    <property type="term" value="F:DNA-binding transcription factor activity"/>
    <property type="evidence" value="ECO:0007669"/>
    <property type="project" value="InterPro"/>
</dbReference>
<evidence type="ECO:0000256" key="2">
    <source>
        <dbReference type="ARBA" id="ARBA00023015"/>
    </source>
</evidence>
<dbReference type="InterPro" id="IPR000847">
    <property type="entry name" value="LysR_HTH_N"/>
</dbReference>
<dbReference type="PANTHER" id="PTHR30537">
    <property type="entry name" value="HTH-TYPE TRANSCRIPTIONAL REGULATOR"/>
    <property type="match status" value="1"/>
</dbReference>
<dbReference type="EMBL" id="CP016171">
    <property type="protein sequence ID" value="ANN70632.1"/>
    <property type="molecule type" value="Genomic_DNA"/>
</dbReference>
<dbReference type="Proteomes" id="UP000092213">
    <property type="component" value="Chromosome"/>
</dbReference>
<gene>
    <name evidence="6" type="ORF">BAU06_04210</name>
    <name evidence="7" type="ORF">BAU08_04175</name>
</gene>
<evidence type="ECO:0000313" key="8">
    <source>
        <dbReference type="Proteomes" id="UP000091897"/>
    </source>
</evidence>
<keyword evidence="2" id="KW-0805">Transcription regulation</keyword>
<dbReference type="InterPro" id="IPR058163">
    <property type="entry name" value="LysR-type_TF_proteobact-type"/>
</dbReference>
<evidence type="ECO:0000259" key="5">
    <source>
        <dbReference type="PROSITE" id="PS50931"/>
    </source>
</evidence>